<name>A0A562QX26_9BRAD</name>
<organism evidence="1 2">
    <name type="scientific">Bradyrhizobium huanghuaihaiense</name>
    <dbReference type="NCBI Taxonomy" id="990078"/>
    <lineage>
        <taxon>Bacteria</taxon>
        <taxon>Pseudomonadati</taxon>
        <taxon>Pseudomonadota</taxon>
        <taxon>Alphaproteobacteria</taxon>
        <taxon>Hyphomicrobiales</taxon>
        <taxon>Nitrobacteraceae</taxon>
        <taxon>Bradyrhizobium</taxon>
    </lineage>
</organism>
<dbReference type="RefSeq" id="WP_018644839.1">
    <property type="nucleotide sequence ID" value="NZ_VLLA01000026.1"/>
</dbReference>
<protein>
    <submittedName>
        <fullName evidence="1">Uncharacterized protein</fullName>
    </submittedName>
</protein>
<dbReference type="Proteomes" id="UP000316291">
    <property type="component" value="Unassembled WGS sequence"/>
</dbReference>
<evidence type="ECO:0000313" key="1">
    <source>
        <dbReference type="EMBL" id="TWI61327.1"/>
    </source>
</evidence>
<accession>A0A562QX26</accession>
<reference evidence="1 2" key="1">
    <citation type="journal article" date="2015" name="Stand. Genomic Sci.">
        <title>Genomic Encyclopedia of Bacterial and Archaeal Type Strains, Phase III: the genomes of soil and plant-associated and newly described type strains.</title>
        <authorList>
            <person name="Whitman W.B."/>
            <person name="Woyke T."/>
            <person name="Klenk H.P."/>
            <person name="Zhou Y."/>
            <person name="Lilburn T.G."/>
            <person name="Beck B.J."/>
            <person name="De Vos P."/>
            <person name="Vandamme P."/>
            <person name="Eisen J.A."/>
            <person name="Garrity G."/>
            <person name="Hugenholtz P."/>
            <person name="Kyrpides N.C."/>
        </authorList>
    </citation>
    <scope>NUCLEOTIDE SEQUENCE [LARGE SCALE GENOMIC DNA]</scope>
    <source>
        <strain evidence="1 2">CGMCC 1.10948</strain>
    </source>
</reference>
<dbReference type="OrthoDB" id="8251829at2"/>
<proteinExistence type="predicted"/>
<keyword evidence="2" id="KW-1185">Reference proteome</keyword>
<evidence type="ECO:0000313" key="2">
    <source>
        <dbReference type="Proteomes" id="UP000316291"/>
    </source>
</evidence>
<dbReference type="AlphaFoldDB" id="A0A562QX26"/>
<gene>
    <name evidence="1" type="ORF">IQ16_07205</name>
</gene>
<sequence>MGQQRRRIKHTTSFQERLLQQAAELQKSADQLPPGVERELLMKRVRQAEMALKIDDWLAVPGSAPPAALGAMKREPNVS</sequence>
<dbReference type="EMBL" id="VLLA01000026">
    <property type="protein sequence ID" value="TWI61327.1"/>
    <property type="molecule type" value="Genomic_DNA"/>
</dbReference>
<comment type="caution">
    <text evidence="1">The sequence shown here is derived from an EMBL/GenBank/DDBJ whole genome shotgun (WGS) entry which is preliminary data.</text>
</comment>